<feature type="transmembrane region" description="Helical" evidence="7">
    <location>
        <begin position="286"/>
        <end position="307"/>
    </location>
</feature>
<organism evidence="10">
    <name type="scientific">Phallusia mammillata</name>
    <dbReference type="NCBI Taxonomy" id="59560"/>
    <lineage>
        <taxon>Eukaryota</taxon>
        <taxon>Metazoa</taxon>
        <taxon>Chordata</taxon>
        <taxon>Tunicata</taxon>
        <taxon>Ascidiacea</taxon>
        <taxon>Phlebobranchia</taxon>
        <taxon>Ascidiidae</taxon>
        <taxon>Phallusia</taxon>
    </lineage>
</organism>
<reference evidence="10" key="1">
    <citation type="submission" date="2020-04" db="EMBL/GenBank/DDBJ databases">
        <authorList>
            <person name="Neveu A P."/>
        </authorList>
    </citation>
    <scope>NUCLEOTIDE SEQUENCE</scope>
    <source>
        <tissue evidence="10">Whole embryo</tissue>
    </source>
</reference>
<name>A0A6F9D6K1_9ASCI</name>
<feature type="transmembrane region" description="Helical" evidence="7">
    <location>
        <begin position="485"/>
        <end position="507"/>
    </location>
</feature>
<feature type="domain" description="GAIN-B" evidence="8">
    <location>
        <begin position="105"/>
        <end position="266"/>
    </location>
</feature>
<keyword evidence="5" id="KW-1015">Disulfide bond</keyword>
<dbReference type="InterPro" id="IPR000832">
    <property type="entry name" value="GPCR_2_secretin-like"/>
</dbReference>
<dbReference type="AlphaFoldDB" id="A0A6F9D6K1"/>
<dbReference type="GO" id="GO:0016020">
    <property type="term" value="C:membrane"/>
    <property type="evidence" value="ECO:0007669"/>
    <property type="project" value="UniProtKB-SubCell"/>
</dbReference>
<evidence type="ECO:0000259" key="9">
    <source>
        <dbReference type="PROSITE" id="PS50261"/>
    </source>
</evidence>
<dbReference type="Pfam" id="PF01825">
    <property type="entry name" value="GPS"/>
    <property type="match status" value="1"/>
</dbReference>
<dbReference type="InterPro" id="IPR046338">
    <property type="entry name" value="GAIN_dom_sf"/>
</dbReference>
<sequence>MPGGNRTDCNGEIIEEHYDGHVHYWTKPHEADSHAHAEVDVDKLFSSLETLSTASITQARAMIGNICKMLESDFELKRYDESHQRKRVVKAMDTLVDIVDLGNTGQLTINEHIITFQVHDVDLDTNDSHVGFEPPANTSEVLFDIPLNSIRSVSAHTNQSTARVGFVLYKNADLFSSSNFTTNQVIAATIRGNEANSTLAEAVSFSFSSISNATVKKALTCGFWDFNTDNWSTKGCRLIQVTNQAPKCECDHLTNFAILVDINRHDTVENAGSHDHANSPTAVVDYIGDVGCVLSIIGLTLTVIIHVSFKSLRRRRPQIILTHLSVSLLFAYTIFFFGISATKHYVVCALVTVMLHYFWLASWCWMAVEGYTMYTLLVKVLIGGGDNRYILKSCLFAYGLPFVIVSASAGYTLFYKDVETWENSHKTEIHKILAENSQQLAKQHYVLTGEAPMPNDTTTTEKNWESSYVGNTVCWPHGFPLYFGFLLPVGLIMLFNVGTFALILNSVTKGRRKVQSTAKKQTLMQQLSNLITMSVLLGLSWCFGFLAMISSNPLYLDVMHSIHTILTSIQGFVVFVLFCVRHTVVRKTWTKPILECLPFVNEPKTEASNLSRNYPCLSEDKHHHHRHSGNRYGSGKERNSVISQPGSSSGSSKRKSLTKDTRCN</sequence>
<feature type="transmembrane region" description="Helical" evidence="7">
    <location>
        <begin position="319"/>
        <end position="338"/>
    </location>
</feature>
<dbReference type="Gene3D" id="2.60.220.50">
    <property type="match status" value="1"/>
</dbReference>
<keyword evidence="2 7" id="KW-0812">Transmembrane</keyword>
<dbReference type="Pfam" id="PF00002">
    <property type="entry name" value="7tm_2"/>
    <property type="match status" value="2"/>
</dbReference>
<proteinExistence type="evidence at transcript level"/>
<dbReference type="PROSITE" id="PS50221">
    <property type="entry name" value="GAIN_B"/>
    <property type="match status" value="1"/>
</dbReference>
<feature type="region of interest" description="Disordered" evidence="6">
    <location>
        <begin position="620"/>
        <end position="664"/>
    </location>
</feature>
<dbReference type="Gene3D" id="1.20.1070.10">
    <property type="entry name" value="Rhodopsin 7-helix transmembrane proteins"/>
    <property type="match status" value="1"/>
</dbReference>
<accession>A0A6F9D6K1</accession>
<dbReference type="SMART" id="SM00303">
    <property type="entry name" value="GPS"/>
    <property type="match status" value="1"/>
</dbReference>
<feature type="transmembrane region" description="Helical" evidence="7">
    <location>
        <begin position="389"/>
        <end position="414"/>
    </location>
</feature>
<keyword evidence="10" id="KW-0675">Receptor</keyword>
<dbReference type="InterPro" id="IPR017981">
    <property type="entry name" value="GPCR_2-like_7TM"/>
</dbReference>
<evidence type="ECO:0000256" key="3">
    <source>
        <dbReference type="ARBA" id="ARBA00022989"/>
    </source>
</evidence>
<comment type="subcellular location">
    <subcellularLocation>
        <location evidence="1">Membrane</location>
        <topology evidence="1">Multi-pass membrane protein</topology>
    </subcellularLocation>
</comment>
<dbReference type="EMBL" id="LR782746">
    <property type="protein sequence ID" value="CAB3220080.1"/>
    <property type="molecule type" value="mRNA"/>
</dbReference>
<dbReference type="InterPro" id="IPR000203">
    <property type="entry name" value="GPS"/>
</dbReference>
<dbReference type="PROSITE" id="PS50261">
    <property type="entry name" value="G_PROTEIN_RECEP_F2_4"/>
    <property type="match status" value="1"/>
</dbReference>
<dbReference type="PANTHER" id="PTHR45692:SF1">
    <property type="entry name" value="G-PROTEIN COUPLED RECEPTORS FAMILY 2 PROFILE 2 DOMAIN-CONTAINING PROTEIN"/>
    <property type="match status" value="1"/>
</dbReference>
<dbReference type="CDD" id="cd15040">
    <property type="entry name" value="7tmB2_Adhesion"/>
    <property type="match status" value="1"/>
</dbReference>
<evidence type="ECO:0000313" key="10">
    <source>
        <dbReference type="EMBL" id="CAB3220080.1"/>
    </source>
</evidence>
<evidence type="ECO:0000256" key="5">
    <source>
        <dbReference type="ARBA" id="ARBA00023157"/>
    </source>
</evidence>
<dbReference type="InterPro" id="IPR057244">
    <property type="entry name" value="GAIN_B"/>
</dbReference>
<feature type="transmembrane region" description="Helical" evidence="7">
    <location>
        <begin position="561"/>
        <end position="580"/>
    </location>
</feature>
<feature type="transmembrane region" description="Helical" evidence="7">
    <location>
        <begin position="527"/>
        <end position="549"/>
    </location>
</feature>
<dbReference type="PANTHER" id="PTHR45692">
    <property type="entry name" value="G_PROTEIN_RECEP_F2_4 DOMAIN-CONTAINING PROTEIN"/>
    <property type="match status" value="1"/>
</dbReference>
<dbReference type="GO" id="GO:0007166">
    <property type="term" value="P:cell surface receptor signaling pathway"/>
    <property type="evidence" value="ECO:0007669"/>
    <property type="project" value="InterPro"/>
</dbReference>
<protein>
    <submittedName>
        <fullName evidence="10">Adhesion G-protein coupled receptor G7-like</fullName>
    </submittedName>
</protein>
<feature type="domain" description="G-protein coupled receptors family 2 profile 2" evidence="9">
    <location>
        <begin position="284"/>
        <end position="582"/>
    </location>
</feature>
<evidence type="ECO:0000256" key="4">
    <source>
        <dbReference type="ARBA" id="ARBA00023136"/>
    </source>
</evidence>
<evidence type="ECO:0000256" key="6">
    <source>
        <dbReference type="SAM" id="MobiDB-lite"/>
    </source>
</evidence>
<feature type="transmembrane region" description="Helical" evidence="7">
    <location>
        <begin position="344"/>
        <end position="368"/>
    </location>
</feature>
<keyword evidence="4 7" id="KW-0472">Membrane</keyword>
<evidence type="ECO:0000256" key="1">
    <source>
        <dbReference type="ARBA" id="ARBA00004141"/>
    </source>
</evidence>
<keyword evidence="3 7" id="KW-1133">Transmembrane helix</keyword>
<evidence type="ECO:0000256" key="7">
    <source>
        <dbReference type="SAM" id="Phobius"/>
    </source>
</evidence>
<dbReference type="GO" id="GO:0004930">
    <property type="term" value="F:G protein-coupled receptor activity"/>
    <property type="evidence" value="ECO:0007669"/>
    <property type="project" value="InterPro"/>
</dbReference>
<dbReference type="PRINTS" id="PR00249">
    <property type="entry name" value="GPCRSECRETIN"/>
</dbReference>
<evidence type="ECO:0000259" key="8">
    <source>
        <dbReference type="PROSITE" id="PS50221"/>
    </source>
</evidence>
<feature type="compositionally biased region" description="Low complexity" evidence="6">
    <location>
        <begin position="640"/>
        <end position="651"/>
    </location>
</feature>
<evidence type="ECO:0000256" key="2">
    <source>
        <dbReference type="ARBA" id="ARBA00022692"/>
    </source>
</evidence>
<gene>
    <name evidence="10" type="primary">Adgrg7-001</name>
</gene>